<dbReference type="InterPro" id="IPR049492">
    <property type="entry name" value="BD-FAE-like_dom"/>
</dbReference>
<organism evidence="4 5">
    <name type="scientific">Oceanibaculum indicum</name>
    <dbReference type="NCBI Taxonomy" id="526216"/>
    <lineage>
        <taxon>Bacteria</taxon>
        <taxon>Pseudomonadati</taxon>
        <taxon>Pseudomonadota</taxon>
        <taxon>Alphaproteobacteria</taxon>
        <taxon>Rhodospirillales</taxon>
        <taxon>Oceanibaculaceae</taxon>
        <taxon>Oceanibaculum</taxon>
    </lineage>
</organism>
<dbReference type="GO" id="GO:0016787">
    <property type="term" value="F:hydrolase activity"/>
    <property type="evidence" value="ECO:0007669"/>
    <property type="project" value="UniProtKB-KW"/>
</dbReference>
<dbReference type="InterPro" id="IPR029058">
    <property type="entry name" value="AB_hydrolase_fold"/>
</dbReference>
<dbReference type="PANTHER" id="PTHR48081">
    <property type="entry name" value="AB HYDROLASE SUPERFAMILY PROTEIN C4A8.06C"/>
    <property type="match status" value="1"/>
</dbReference>
<feature type="signal peptide" evidence="2">
    <location>
        <begin position="1"/>
        <end position="19"/>
    </location>
</feature>
<protein>
    <submittedName>
        <fullName evidence="4">Acetyl esterase/lipase</fullName>
    </submittedName>
</protein>
<keyword evidence="1" id="KW-0378">Hydrolase</keyword>
<accession>A0A420WQD3</accession>
<reference evidence="4 5" key="1">
    <citation type="submission" date="2018-10" db="EMBL/GenBank/DDBJ databases">
        <title>Comparative analysis of microorganisms from saline springs in Andes Mountain Range, Colombia.</title>
        <authorList>
            <person name="Rubin E."/>
        </authorList>
    </citation>
    <scope>NUCLEOTIDE SEQUENCE [LARGE SCALE GENOMIC DNA]</scope>
    <source>
        <strain evidence="4 5">USBA 36</strain>
    </source>
</reference>
<dbReference type="OrthoDB" id="9771666at2"/>
<feature type="chain" id="PRO_5018981701" evidence="2">
    <location>
        <begin position="20"/>
        <end position="294"/>
    </location>
</feature>
<dbReference type="Gene3D" id="3.40.50.1820">
    <property type="entry name" value="alpha/beta hydrolase"/>
    <property type="match status" value="1"/>
</dbReference>
<dbReference type="SUPFAM" id="SSF53474">
    <property type="entry name" value="alpha/beta-Hydrolases"/>
    <property type="match status" value="1"/>
</dbReference>
<sequence>MSVLVLARALKLSAIPALVASLLSGCSGLATLNAALLAQDYPVAADIAYGPDSRQRLDIHRPENGTGHPVVVFFYGGGWKNGNRGDYRFVAEALVKRGYVVVIPDYRLYPTVSFPAFIEDGAMALRWVRENAGRYGGDPDRLYLGGHSAGAHLGAMLALDRRYLQAEGLDTDIVKGFFGLAGPYAFDPMKYRSTRDIFATADTQEEAQPVNFVTDKAPPMLLLHGTDDGTVYPLNSKELAKALRAENRPVRHVEYADTGHIAILLAFYPELAGPLPLIEDVSRALREFEAGTFR</sequence>
<gene>
    <name evidence="4" type="ORF">BCL74_0867</name>
</gene>
<evidence type="ECO:0000259" key="3">
    <source>
        <dbReference type="Pfam" id="PF20434"/>
    </source>
</evidence>
<evidence type="ECO:0000313" key="4">
    <source>
        <dbReference type="EMBL" id="RKQ73095.1"/>
    </source>
</evidence>
<comment type="caution">
    <text evidence="4">The sequence shown here is derived from an EMBL/GenBank/DDBJ whole genome shotgun (WGS) entry which is preliminary data.</text>
</comment>
<feature type="domain" description="BD-FAE-like" evidence="3">
    <location>
        <begin position="57"/>
        <end position="243"/>
    </location>
</feature>
<dbReference type="EMBL" id="RBIG01000001">
    <property type="protein sequence ID" value="RKQ73095.1"/>
    <property type="molecule type" value="Genomic_DNA"/>
</dbReference>
<dbReference type="PANTHER" id="PTHR48081:SF9">
    <property type="entry name" value="CARBOXYLESTERASE"/>
    <property type="match status" value="1"/>
</dbReference>
<dbReference type="Pfam" id="PF20434">
    <property type="entry name" value="BD-FAE"/>
    <property type="match status" value="1"/>
</dbReference>
<name>A0A420WQD3_9PROT</name>
<dbReference type="AlphaFoldDB" id="A0A420WQD3"/>
<evidence type="ECO:0000313" key="5">
    <source>
        <dbReference type="Proteomes" id="UP000277424"/>
    </source>
</evidence>
<evidence type="ECO:0000256" key="1">
    <source>
        <dbReference type="ARBA" id="ARBA00022801"/>
    </source>
</evidence>
<keyword evidence="2" id="KW-0732">Signal</keyword>
<proteinExistence type="predicted"/>
<dbReference type="InterPro" id="IPR050300">
    <property type="entry name" value="GDXG_lipolytic_enzyme"/>
</dbReference>
<evidence type="ECO:0000256" key="2">
    <source>
        <dbReference type="SAM" id="SignalP"/>
    </source>
</evidence>
<dbReference type="RefSeq" id="WP_121217833.1">
    <property type="nucleotide sequence ID" value="NZ_RBIG01000001.1"/>
</dbReference>
<dbReference type="Proteomes" id="UP000277424">
    <property type="component" value="Unassembled WGS sequence"/>
</dbReference>